<sequence>MPLFLEMLRSETANSHERQAAALVGLSAYQQAPRPKGMPPLPARFRRGRARLRDAGGTGRPVVLIPSLINPPSVLDLASDRSLVRWLAGQGCHAWLLDWGAPTPAERDLDLAGHVEQLLLPLLTKLDEPPVLVGYCLGGTLAMAAAAAAGAAGCAMIAAPWHFSGYGDARTAMAQHWATAKPACEMLGLLPMEVLQSGFWRLDPGRTISKFEAFGRMDPTSEAAQSFVRLEDWANAGAPLTLAAGRDLFERLVQRDEPGAGAWQVAGQRVCPATLPCPAIEFVSLTDRIVPAATAAGLRERHDIGAGHVGMMIGSRARQQLWDPLASWIHRACTSACS</sequence>
<comment type="caution">
    <text evidence="2">The sequence shown here is derived from an EMBL/GenBank/DDBJ whole genome shotgun (WGS) entry which is preliminary data.</text>
</comment>
<organism evidence="2 3">
    <name type="scientific">Sphingomonas aerophila</name>
    <dbReference type="NCBI Taxonomy" id="1344948"/>
    <lineage>
        <taxon>Bacteria</taxon>
        <taxon>Pseudomonadati</taxon>
        <taxon>Pseudomonadota</taxon>
        <taxon>Alphaproteobacteria</taxon>
        <taxon>Sphingomonadales</taxon>
        <taxon>Sphingomonadaceae</taxon>
        <taxon>Sphingomonas</taxon>
    </lineage>
</organism>
<dbReference type="SUPFAM" id="SSF53474">
    <property type="entry name" value="alpha/beta-Hydrolases"/>
    <property type="match status" value="1"/>
</dbReference>
<dbReference type="EC" id="2.3.1.-" evidence="2"/>
<keyword evidence="2" id="KW-0808">Transferase</keyword>
<dbReference type="InterPro" id="IPR051321">
    <property type="entry name" value="PHA/PHB_synthase"/>
</dbReference>
<dbReference type="GO" id="GO:0016746">
    <property type="term" value="F:acyltransferase activity"/>
    <property type="evidence" value="ECO:0007669"/>
    <property type="project" value="UniProtKB-KW"/>
</dbReference>
<name>A0A7W9BDJ4_9SPHN</name>
<dbReference type="Gene3D" id="3.40.50.1820">
    <property type="entry name" value="alpha/beta hydrolase"/>
    <property type="match status" value="1"/>
</dbReference>
<keyword evidence="2" id="KW-0012">Acyltransferase</keyword>
<dbReference type="AlphaFoldDB" id="A0A7W9BDJ4"/>
<evidence type="ECO:0000313" key="3">
    <source>
        <dbReference type="Proteomes" id="UP000546200"/>
    </source>
</evidence>
<accession>A0A7W9BDJ4</accession>
<reference evidence="2 3" key="1">
    <citation type="submission" date="2020-08" db="EMBL/GenBank/DDBJ databases">
        <title>Genomic Encyclopedia of Type Strains, Phase IV (KMG-IV): sequencing the most valuable type-strain genomes for metagenomic binning, comparative biology and taxonomic classification.</title>
        <authorList>
            <person name="Goeker M."/>
        </authorList>
    </citation>
    <scope>NUCLEOTIDE SEQUENCE [LARGE SCALE GENOMIC DNA]</scope>
    <source>
        <strain evidence="2 3">DSM 100044</strain>
    </source>
</reference>
<proteinExistence type="predicted"/>
<dbReference type="Pfam" id="PF12697">
    <property type="entry name" value="Abhydrolase_6"/>
    <property type="match status" value="1"/>
</dbReference>
<protein>
    <submittedName>
        <fullName evidence="2">Polyhydroxyalkanoate synthase</fullName>
        <ecNumber evidence="2">2.3.1.-</ecNumber>
    </submittedName>
</protein>
<dbReference type="Proteomes" id="UP000546200">
    <property type="component" value="Unassembled WGS sequence"/>
</dbReference>
<dbReference type="PANTHER" id="PTHR36837">
    <property type="entry name" value="POLY(3-HYDROXYALKANOATE) POLYMERASE SUBUNIT PHAC"/>
    <property type="match status" value="1"/>
</dbReference>
<dbReference type="InterPro" id="IPR000073">
    <property type="entry name" value="AB_hydrolase_1"/>
</dbReference>
<dbReference type="InterPro" id="IPR029058">
    <property type="entry name" value="AB_hydrolase_fold"/>
</dbReference>
<dbReference type="EMBL" id="JACIJK010000006">
    <property type="protein sequence ID" value="MBB5715257.1"/>
    <property type="molecule type" value="Genomic_DNA"/>
</dbReference>
<keyword evidence="3" id="KW-1185">Reference proteome</keyword>
<feature type="domain" description="AB hydrolase-1" evidence="1">
    <location>
        <begin position="83"/>
        <end position="312"/>
    </location>
</feature>
<evidence type="ECO:0000259" key="1">
    <source>
        <dbReference type="Pfam" id="PF12697"/>
    </source>
</evidence>
<gene>
    <name evidence="2" type="ORF">FHS94_002103</name>
</gene>
<dbReference type="PANTHER" id="PTHR36837:SF4">
    <property type="entry name" value="BLR0908 PROTEIN"/>
    <property type="match status" value="1"/>
</dbReference>
<evidence type="ECO:0000313" key="2">
    <source>
        <dbReference type="EMBL" id="MBB5715257.1"/>
    </source>
</evidence>